<accession>A0AAW2MVD3</accession>
<dbReference type="EMBL" id="JACGWJ010000021">
    <property type="protein sequence ID" value="KAL0335474.1"/>
    <property type="molecule type" value="Genomic_DNA"/>
</dbReference>
<name>A0AAW2MVD3_SESRA</name>
<comment type="caution">
    <text evidence="1">The sequence shown here is derived from an EMBL/GenBank/DDBJ whole genome shotgun (WGS) entry which is preliminary data.</text>
</comment>
<reference evidence="1" key="2">
    <citation type="journal article" date="2024" name="Plant">
        <title>Genomic evolution and insights into agronomic trait innovations of Sesamum species.</title>
        <authorList>
            <person name="Miao H."/>
            <person name="Wang L."/>
            <person name="Qu L."/>
            <person name="Liu H."/>
            <person name="Sun Y."/>
            <person name="Le M."/>
            <person name="Wang Q."/>
            <person name="Wei S."/>
            <person name="Zheng Y."/>
            <person name="Lin W."/>
            <person name="Duan Y."/>
            <person name="Cao H."/>
            <person name="Xiong S."/>
            <person name="Wang X."/>
            <person name="Wei L."/>
            <person name="Li C."/>
            <person name="Ma Q."/>
            <person name="Ju M."/>
            <person name="Zhao R."/>
            <person name="Li G."/>
            <person name="Mu C."/>
            <person name="Tian Q."/>
            <person name="Mei H."/>
            <person name="Zhang T."/>
            <person name="Gao T."/>
            <person name="Zhang H."/>
        </authorList>
    </citation>
    <scope>NUCLEOTIDE SEQUENCE</scope>
    <source>
        <strain evidence="1">G02</strain>
    </source>
</reference>
<reference evidence="1" key="1">
    <citation type="submission" date="2020-06" db="EMBL/GenBank/DDBJ databases">
        <authorList>
            <person name="Li T."/>
            <person name="Hu X."/>
            <person name="Zhang T."/>
            <person name="Song X."/>
            <person name="Zhang H."/>
            <person name="Dai N."/>
            <person name="Sheng W."/>
            <person name="Hou X."/>
            <person name="Wei L."/>
        </authorList>
    </citation>
    <scope>NUCLEOTIDE SEQUENCE</scope>
    <source>
        <strain evidence="1">G02</strain>
        <tissue evidence="1">Leaf</tissue>
    </source>
</reference>
<organism evidence="1">
    <name type="scientific">Sesamum radiatum</name>
    <name type="common">Black benniseed</name>
    <dbReference type="NCBI Taxonomy" id="300843"/>
    <lineage>
        <taxon>Eukaryota</taxon>
        <taxon>Viridiplantae</taxon>
        <taxon>Streptophyta</taxon>
        <taxon>Embryophyta</taxon>
        <taxon>Tracheophyta</taxon>
        <taxon>Spermatophyta</taxon>
        <taxon>Magnoliopsida</taxon>
        <taxon>eudicotyledons</taxon>
        <taxon>Gunneridae</taxon>
        <taxon>Pentapetalae</taxon>
        <taxon>asterids</taxon>
        <taxon>lamiids</taxon>
        <taxon>Lamiales</taxon>
        <taxon>Pedaliaceae</taxon>
        <taxon>Sesamum</taxon>
    </lineage>
</organism>
<proteinExistence type="predicted"/>
<protein>
    <submittedName>
        <fullName evidence="1">Uncharacterized protein</fullName>
    </submittedName>
</protein>
<gene>
    <name evidence="1" type="ORF">Sradi_4759300</name>
</gene>
<evidence type="ECO:0000313" key="1">
    <source>
        <dbReference type="EMBL" id="KAL0335474.1"/>
    </source>
</evidence>
<dbReference type="AlphaFoldDB" id="A0AAW2MVD3"/>
<sequence>MTCRTKSLGVGGRSRVVLLLAKVPGRSVSPQLGRGRGMLVLVEACLLDLVVVEASWSRSRYVSSAWSRSRHVCCDRGMSPRHGRGQGTLDLVNVVEVPGRGYLL</sequence>